<keyword evidence="3" id="KW-1185">Reference proteome</keyword>
<proteinExistence type="predicted"/>
<evidence type="ECO:0000313" key="3">
    <source>
        <dbReference type="Proteomes" id="UP001059773"/>
    </source>
</evidence>
<accession>A0ABY5JUJ3</accession>
<dbReference type="EMBL" id="CP101914">
    <property type="protein sequence ID" value="UUI03966.1"/>
    <property type="molecule type" value="Genomic_DNA"/>
</dbReference>
<gene>
    <name evidence="2" type="ORF">NP439_04540</name>
</gene>
<dbReference type="Proteomes" id="UP001059773">
    <property type="component" value="Chromosome"/>
</dbReference>
<protein>
    <submittedName>
        <fullName evidence="2">Uncharacterized protein</fullName>
    </submittedName>
</protein>
<feature type="region of interest" description="Disordered" evidence="1">
    <location>
        <begin position="24"/>
        <end position="49"/>
    </location>
</feature>
<dbReference type="RefSeq" id="WP_256708974.1">
    <property type="nucleotide sequence ID" value="NZ_CP101914.1"/>
</dbReference>
<organism evidence="2 3">
    <name type="scientific">Oceanobacillus jeddahense</name>
    <dbReference type="NCBI Taxonomy" id="1462527"/>
    <lineage>
        <taxon>Bacteria</taxon>
        <taxon>Bacillati</taxon>
        <taxon>Bacillota</taxon>
        <taxon>Bacilli</taxon>
        <taxon>Bacillales</taxon>
        <taxon>Bacillaceae</taxon>
        <taxon>Oceanobacillus</taxon>
    </lineage>
</organism>
<evidence type="ECO:0000313" key="2">
    <source>
        <dbReference type="EMBL" id="UUI03966.1"/>
    </source>
</evidence>
<sequence>MFSSNEMLKSHIDYRMEDVRKTAMQCKKRRKKNKTQKTASTYVKGEAKI</sequence>
<feature type="compositionally biased region" description="Basic residues" evidence="1">
    <location>
        <begin position="26"/>
        <end position="35"/>
    </location>
</feature>
<name>A0ABY5JUJ3_9BACI</name>
<evidence type="ECO:0000256" key="1">
    <source>
        <dbReference type="SAM" id="MobiDB-lite"/>
    </source>
</evidence>
<reference evidence="2" key="1">
    <citation type="submission" date="2022-07" db="EMBL/GenBank/DDBJ databases">
        <title>FELIX.</title>
        <authorList>
            <person name="Wan K.H."/>
            <person name="Park S."/>
            <person name="Lawrence Q."/>
            <person name="Eichenberger J.P."/>
            <person name="Booth B.W."/>
            <person name="Piaggio A.J."/>
            <person name="Chandler J.C."/>
            <person name="Franklin A.B."/>
            <person name="Celniker S.E."/>
        </authorList>
    </citation>
    <scope>NUCLEOTIDE SEQUENCE</scope>
    <source>
        <strain evidence="2">QA-1986 374</strain>
    </source>
</reference>